<evidence type="ECO:0000313" key="2">
    <source>
        <dbReference type="Proteomes" id="UP001152888"/>
    </source>
</evidence>
<keyword evidence="2" id="KW-1185">Reference proteome</keyword>
<dbReference type="AlphaFoldDB" id="A0A9P0JIJ4"/>
<sequence>MNSYSYNHKCNVITLVVHTIDAATERLYMYTELKNSPTEDKKTNYNNYRNKLGVLIDAAKRSYYQNELEITDLIQLSCGGP</sequence>
<organism evidence="1 2">
    <name type="scientific">Acanthoscelides obtectus</name>
    <name type="common">Bean weevil</name>
    <name type="synonym">Bruchus obtectus</name>
    <dbReference type="NCBI Taxonomy" id="200917"/>
    <lineage>
        <taxon>Eukaryota</taxon>
        <taxon>Metazoa</taxon>
        <taxon>Ecdysozoa</taxon>
        <taxon>Arthropoda</taxon>
        <taxon>Hexapoda</taxon>
        <taxon>Insecta</taxon>
        <taxon>Pterygota</taxon>
        <taxon>Neoptera</taxon>
        <taxon>Endopterygota</taxon>
        <taxon>Coleoptera</taxon>
        <taxon>Polyphaga</taxon>
        <taxon>Cucujiformia</taxon>
        <taxon>Chrysomeloidea</taxon>
        <taxon>Chrysomelidae</taxon>
        <taxon>Bruchinae</taxon>
        <taxon>Bruchini</taxon>
        <taxon>Acanthoscelides</taxon>
    </lineage>
</organism>
<proteinExistence type="predicted"/>
<evidence type="ECO:0000313" key="1">
    <source>
        <dbReference type="EMBL" id="CAH1953630.1"/>
    </source>
</evidence>
<protein>
    <submittedName>
        <fullName evidence="1">Uncharacterized protein</fullName>
    </submittedName>
</protein>
<dbReference type="Proteomes" id="UP001152888">
    <property type="component" value="Unassembled WGS sequence"/>
</dbReference>
<accession>A0A9P0JIJ4</accession>
<reference evidence="1" key="1">
    <citation type="submission" date="2022-03" db="EMBL/GenBank/DDBJ databases">
        <authorList>
            <person name="Sayadi A."/>
        </authorList>
    </citation>
    <scope>NUCLEOTIDE SEQUENCE</scope>
</reference>
<dbReference type="OrthoDB" id="442460at2759"/>
<comment type="caution">
    <text evidence="1">The sequence shown here is derived from an EMBL/GenBank/DDBJ whole genome shotgun (WGS) entry which is preliminary data.</text>
</comment>
<name>A0A9P0JIJ4_ACAOB</name>
<gene>
    <name evidence="1" type="ORF">ACAOBT_LOCUS142</name>
</gene>
<dbReference type="EMBL" id="CAKOFQ010006651">
    <property type="protein sequence ID" value="CAH1953630.1"/>
    <property type="molecule type" value="Genomic_DNA"/>
</dbReference>